<sequence>MEYSVYIFSTHFALAFGVCFMFFERVPVSDLVPVELPTRISAGDAPVGLESPMVFPSDFGVPDRLSFRRCIDSFDERSDLSLGSGGYASTNFVGFRLREAVAPVALFLAGLSRIRQNRFFGRFCLSGFSIGSSSPMGGALPCLLTGFFRRKMVDSGFDTAIVHVVSGVLSSTTDKGFKKVVPDRWEFSNEFFRRGEKRLLRDIQRRKLTPQAAVSPPRSQVVVAAQTAKMVVSPSSSGEDQTMSPSSWTGSGGLSEELLEENEKLRSQNKELNRELAQMKFLYGNIFGLMSNYAGASSSHEMMTEIEEEESSPRLFGVSIGLKRTRSEGVHVKTVSTAAEETPWLRHYNRANQRGFKKVVPDRWEFSNEFFRRGEKRLLRDIQRRKLTPQAAVSPPRSQVVVAAQTAKMVVSPSSSGEEQAMSPSSSSTGNGGLSTELLEENERLRNENIQLSRELAQMKSLYGNIFGLMSNYAGASSSHEMMEIEEEASPRLFGVSIGLKRTRSEGGHVQTVSTAAEETPWLRHYNLANQRGFKKVVPDRWEFSNEFFRRGEKRLLRDIQRRKLTPQAAVSPPRSQVVVAAQTAKMVVSPSSSGEEQAMSPSSSSTGNGGLSTELLEENERLRSENIQLSRELAQMKSLYGNIFGLMSNYAGASSSHEMMEVEEEASPRLFGVSIGLKRTRSEGDHVQTVSTAAEETPWLRHYSLANQRV</sequence>
<keyword evidence="3" id="KW-0812">Transmembrane</keyword>
<dbReference type="PANTHER" id="PTHR10015:SF343">
    <property type="entry name" value="HSF-TYPE DNA-BINDING DOMAIN-CONTAINING PROTEIN"/>
    <property type="match status" value="1"/>
</dbReference>
<organism evidence="4 5">
    <name type="scientific">Brassica napus</name>
    <name type="common">Rape</name>
    <dbReference type="NCBI Taxonomy" id="3708"/>
    <lineage>
        <taxon>Eukaryota</taxon>
        <taxon>Viridiplantae</taxon>
        <taxon>Streptophyta</taxon>
        <taxon>Embryophyta</taxon>
        <taxon>Tracheophyta</taxon>
        <taxon>Spermatophyta</taxon>
        <taxon>Magnoliopsida</taxon>
        <taxon>eudicotyledons</taxon>
        <taxon>Gunneridae</taxon>
        <taxon>Pentapetalae</taxon>
        <taxon>rosids</taxon>
        <taxon>malvids</taxon>
        <taxon>Brassicales</taxon>
        <taxon>Brassicaceae</taxon>
        <taxon>Brassiceae</taxon>
        <taxon>Brassica</taxon>
    </lineage>
</organism>
<evidence type="ECO:0000313" key="5">
    <source>
        <dbReference type="Proteomes" id="UP000824890"/>
    </source>
</evidence>
<dbReference type="Proteomes" id="UP000824890">
    <property type="component" value="Unassembled WGS sequence"/>
</dbReference>
<accession>A0ABQ7X3V6</accession>
<keyword evidence="3" id="KW-1133">Transmembrane helix</keyword>
<evidence type="ECO:0000256" key="3">
    <source>
        <dbReference type="SAM" id="Phobius"/>
    </source>
</evidence>
<feature type="region of interest" description="Disordered" evidence="2">
    <location>
        <begin position="589"/>
        <end position="613"/>
    </location>
</feature>
<feature type="transmembrane region" description="Helical" evidence="3">
    <location>
        <begin position="6"/>
        <end position="23"/>
    </location>
</feature>
<feature type="region of interest" description="Disordered" evidence="2">
    <location>
        <begin position="232"/>
        <end position="266"/>
    </location>
</feature>
<feature type="coiled-coil region" evidence="1">
    <location>
        <begin position="613"/>
        <end position="640"/>
    </location>
</feature>
<feature type="non-terminal residue" evidence="4">
    <location>
        <position position="711"/>
    </location>
</feature>
<reference evidence="4 5" key="1">
    <citation type="submission" date="2021-05" db="EMBL/GenBank/DDBJ databases">
        <title>Genome Assembly of Synthetic Allotetraploid Brassica napus Reveals Homoeologous Exchanges between Subgenomes.</title>
        <authorList>
            <person name="Davis J.T."/>
        </authorList>
    </citation>
    <scope>NUCLEOTIDE SEQUENCE [LARGE SCALE GENOMIC DNA]</scope>
    <source>
        <strain evidence="5">cv. Da-Ae</strain>
        <tissue evidence="4">Seedling</tissue>
    </source>
</reference>
<dbReference type="EMBL" id="JAGKQM010002175">
    <property type="protein sequence ID" value="KAH0850079.1"/>
    <property type="molecule type" value="Genomic_DNA"/>
</dbReference>
<dbReference type="PANTHER" id="PTHR10015">
    <property type="entry name" value="HEAT SHOCK TRANSCRIPTION FACTOR"/>
    <property type="match status" value="1"/>
</dbReference>
<keyword evidence="3" id="KW-0472">Membrane</keyword>
<feature type="compositionally biased region" description="Polar residues" evidence="2">
    <location>
        <begin position="590"/>
        <end position="602"/>
    </location>
</feature>
<name>A0ABQ7X3V6_BRANA</name>
<feature type="coiled-coil region" evidence="1">
    <location>
        <begin position="435"/>
        <end position="462"/>
    </location>
</feature>
<comment type="caution">
    <text evidence="4">The sequence shown here is derived from an EMBL/GenBank/DDBJ whole genome shotgun (WGS) entry which is preliminary data.</text>
</comment>
<evidence type="ECO:0000256" key="1">
    <source>
        <dbReference type="SAM" id="Coils"/>
    </source>
</evidence>
<feature type="compositionally biased region" description="Low complexity" evidence="2">
    <location>
        <begin position="425"/>
        <end position="435"/>
    </location>
</feature>
<evidence type="ECO:0000256" key="2">
    <source>
        <dbReference type="SAM" id="MobiDB-lite"/>
    </source>
</evidence>
<protein>
    <submittedName>
        <fullName evidence="4">Uncharacterized protein</fullName>
    </submittedName>
</protein>
<proteinExistence type="predicted"/>
<feature type="region of interest" description="Disordered" evidence="2">
    <location>
        <begin position="411"/>
        <end position="435"/>
    </location>
</feature>
<evidence type="ECO:0000313" key="4">
    <source>
        <dbReference type="EMBL" id="KAH0850079.1"/>
    </source>
</evidence>
<keyword evidence="1" id="KW-0175">Coiled coil</keyword>
<feature type="compositionally biased region" description="Low complexity" evidence="2">
    <location>
        <begin position="603"/>
        <end position="613"/>
    </location>
</feature>
<keyword evidence="5" id="KW-1185">Reference proteome</keyword>
<gene>
    <name evidence="4" type="ORF">HID58_095817</name>
</gene>
<feature type="compositionally biased region" description="Polar residues" evidence="2">
    <location>
        <begin position="233"/>
        <end position="245"/>
    </location>
</feature>
<feature type="compositionally biased region" description="Polar residues" evidence="2">
    <location>
        <begin position="412"/>
        <end position="424"/>
    </location>
</feature>